<comment type="caution">
    <text evidence="2">The sequence shown here is derived from an EMBL/GenBank/DDBJ whole genome shotgun (WGS) entry which is preliminary data.</text>
</comment>
<accession>A0A1F7WS80</accession>
<name>A0A1F7WS80_9BACT</name>
<organism evidence="2 3">
    <name type="scientific">Candidatus Woesebacteria bacterium GWB1_43_5</name>
    <dbReference type="NCBI Taxonomy" id="1802474"/>
    <lineage>
        <taxon>Bacteria</taxon>
        <taxon>Candidatus Woeseibacteriota</taxon>
    </lineage>
</organism>
<protein>
    <submittedName>
        <fullName evidence="2">Uncharacterized protein</fullName>
    </submittedName>
</protein>
<feature type="transmembrane region" description="Helical" evidence="1">
    <location>
        <begin position="6"/>
        <end position="29"/>
    </location>
</feature>
<dbReference type="EMBL" id="MGFM01000029">
    <property type="protein sequence ID" value="OGM05646.1"/>
    <property type="molecule type" value="Genomic_DNA"/>
</dbReference>
<dbReference type="AlphaFoldDB" id="A0A1F7WS80"/>
<keyword evidence="1" id="KW-0472">Membrane</keyword>
<dbReference type="Proteomes" id="UP000178812">
    <property type="component" value="Unassembled WGS sequence"/>
</dbReference>
<keyword evidence="1" id="KW-0812">Transmembrane</keyword>
<sequence length="190" mass="20559">MERRTVLYLAGIFAIIIVTFSVLLLFLYLRQRKEASLTAPSGSNIDLQSEDVSSVSYKGIPIPLGFAEIKELGKTAYTGTVESLVFNQEAKITLSANAQVKAFSFDPKTTVVAINDPKDAGTITVDGKAVPAIGTIRWSIFLPVELESYLKKGTIASLLFTKQGSSSFPTQAEIEANASDIQISILIHTK</sequence>
<reference evidence="2 3" key="1">
    <citation type="journal article" date="2016" name="Nat. Commun.">
        <title>Thousands of microbial genomes shed light on interconnected biogeochemical processes in an aquifer system.</title>
        <authorList>
            <person name="Anantharaman K."/>
            <person name="Brown C.T."/>
            <person name="Hug L.A."/>
            <person name="Sharon I."/>
            <person name="Castelle C.J."/>
            <person name="Probst A.J."/>
            <person name="Thomas B.C."/>
            <person name="Singh A."/>
            <person name="Wilkins M.J."/>
            <person name="Karaoz U."/>
            <person name="Brodie E.L."/>
            <person name="Williams K.H."/>
            <person name="Hubbard S.S."/>
            <person name="Banfield J.F."/>
        </authorList>
    </citation>
    <scope>NUCLEOTIDE SEQUENCE [LARGE SCALE GENOMIC DNA]</scope>
</reference>
<evidence type="ECO:0000256" key="1">
    <source>
        <dbReference type="SAM" id="Phobius"/>
    </source>
</evidence>
<keyword evidence="1" id="KW-1133">Transmembrane helix</keyword>
<evidence type="ECO:0000313" key="2">
    <source>
        <dbReference type="EMBL" id="OGM05646.1"/>
    </source>
</evidence>
<gene>
    <name evidence="2" type="ORF">A2125_02435</name>
</gene>
<evidence type="ECO:0000313" key="3">
    <source>
        <dbReference type="Proteomes" id="UP000178812"/>
    </source>
</evidence>
<proteinExistence type="predicted"/>